<evidence type="ECO:0000313" key="4">
    <source>
        <dbReference type="Proteomes" id="UP000179797"/>
    </source>
</evidence>
<evidence type="ECO:0000313" key="3">
    <source>
        <dbReference type="EMBL" id="OHX67264.1"/>
    </source>
</evidence>
<dbReference type="RefSeq" id="WP_084812179.1">
    <property type="nucleotide sequence ID" value="NZ_JRYR02000001.1"/>
</dbReference>
<dbReference type="AlphaFoldDB" id="A0A1S1Z1W6"/>
<name>A0A1S1Z1W6_FLAPC</name>
<dbReference type="Proteomes" id="UP000179797">
    <property type="component" value="Unassembled WGS sequence"/>
</dbReference>
<dbReference type="InterPro" id="IPR051910">
    <property type="entry name" value="ComF/GntX_DNA_util-trans"/>
</dbReference>
<keyword evidence="4" id="KW-1185">Reference proteome</keyword>
<dbReference type="STRING" id="915059.NH26_13385"/>
<dbReference type="PANTHER" id="PTHR47505:SF1">
    <property type="entry name" value="DNA UTILIZATION PROTEIN YHGH"/>
    <property type="match status" value="1"/>
</dbReference>
<dbReference type="Gene3D" id="3.40.50.2020">
    <property type="match status" value="1"/>
</dbReference>
<reference evidence="3 4" key="1">
    <citation type="journal article" date="2012" name="Int. J. Syst. Evol. Microbiol.">
        <title>Flammeovirga pacifica sp. nov., isolated from deep-sea sediment.</title>
        <authorList>
            <person name="Xu H."/>
            <person name="Fu Y."/>
            <person name="Yang N."/>
            <person name="Ding Z."/>
            <person name="Lai Q."/>
            <person name="Zeng R."/>
        </authorList>
    </citation>
    <scope>NUCLEOTIDE SEQUENCE [LARGE SCALE GENOMIC DNA]</scope>
    <source>
        <strain evidence="4">DSM 24597 / LMG 26175 / WPAGA1</strain>
    </source>
</reference>
<dbReference type="EMBL" id="JRYR02000001">
    <property type="protein sequence ID" value="OHX67264.1"/>
    <property type="molecule type" value="Genomic_DNA"/>
</dbReference>
<dbReference type="Pfam" id="PF00156">
    <property type="entry name" value="Pribosyltran"/>
    <property type="match status" value="1"/>
</dbReference>
<protein>
    <recommendedName>
        <fullName evidence="2">Phosphoribosyltransferase domain-containing protein</fullName>
    </recommendedName>
</protein>
<dbReference type="CDD" id="cd06223">
    <property type="entry name" value="PRTases_typeI"/>
    <property type="match status" value="1"/>
</dbReference>
<evidence type="ECO:0000259" key="2">
    <source>
        <dbReference type="Pfam" id="PF00156"/>
    </source>
</evidence>
<comment type="caution">
    <text evidence="3">The sequence shown here is derived from an EMBL/GenBank/DDBJ whole genome shotgun (WGS) entry which is preliminary data.</text>
</comment>
<organism evidence="3 4">
    <name type="scientific">Flammeovirga pacifica</name>
    <dbReference type="NCBI Taxonomy" id="915059"/>
    <lineage>
        <taxon>Bacteria</taxon>
        <taxon>Pseudomonadati</taxon>
        <taxon>Bacteroidota</taxon>
        <taxon>Cytophagia</taxon>
        <taxon>Cytophagales</taxon>
        <taxon>Flammeovirgaceae</taxon>
        <taxon>Flammeovirga</taxon>
    </lineage>
</organism>
<gene>
    <name evidence="3" type="ORF">NH26_13385</name>
</gene>
<dbReference type="InterPro" id="IPR029057">
    <property type="entry name" value="PRTase-like"/>
</dbReference>
<dbReference type="OrthoDB" id="9779910at2"/>
<feature type="domain" description="Phosphoribosyltransferase" evidence="2">
    <location>
        <begin position="180"/>
        <end position="230"/>
    </location>
</feature>
<sequence>MSLLTKKISNLFYSLFPEQCLHCKALLGNGEENLCFSCYSKLPLYQASWVSPEKNLITEQLKHRVNQINFAASYFYYEEDGIPQTLIHHLKYRGFKNIGKWIENNFFDANNTLFFRPMDVIIPVPLHPKKRKERGYNQVDSLCKALSKRWDIEIDNQSVIRDVYTNSQTQKSKMGRMNNMKGVFCVNSHQNFYQKNVLIVDDVLTTGATIQAIAQEIEEYQPKSINVLVLAIVV</sequence>
<proteinExistence type="inferred from homology"/>
<dbReference type="PANTHER" id="PTHR47505">
    <property type="entry name" value="DNA UTILIZATION PROTEIN YHGH"/>
    <property type="match status" value="1"/>
</dbReference>
<evidence type="ECO:0000256" key="1">
    <source>
        <dbReference type="ARBA" id="ARBA00008007"/>
    </source>
</evidence>
<comment type="similarity">
    <text evidence="1">Belongs to the ComF/GntX family.</text>
</comment>
<dbReference type="InterPro" id="IPR000836">
    <property type="entry name" value="PRTase_dom"/>
</dbReference>
<dbReference type="SUPFAM" id="SSF53271">
    <property type="entry name" value="PRTase-like"/>
    <property type="match status" value="1"/>
</dbReference>
<accession>A0A1S1Z1W6</accession>